<dbReference type="Gene3D" id="1.20.920.30">
    <property type="match status" value="1"/>
</dbReference>
<comment type="similarity">
    <text evidence="2">Belongs to the dynein heavy chain family.</text>
</comment>
<dbReference type="PANTHER" id="PTHR45703">
    <property type="entry name" value="DYNEIN HEAVY CHAIN"/>
    <property type="match status" value="1"/>
</dbReference>
<dbReference type="InterPro" id="IPR042222">
    <property type="entry name" value="Dynein_2_N"/>
</dbReference>
<evidence type="ECO:0000256" key="1">
    <source>
        <dbReference type="ARBA" id="ARBA00004245"/>
    </source>
</evidence>
<evidence type="ECO:0000256" key="8">
    <source>
        <dbReference type="ARBA" id="ARBA00023054"/>
    </source>
</evidence>
<feature type="compositionally biased region" description="Low complexity" evidence="12">
    <location>
        <begin position="2757"/>
        <end position="2779"/>
    </location>
</feature>
<sequence length="4731" mass="527205">MLELPRLVAEVAPELAMTESPWMEGPRRMASALGTDIPVKATQVPFSKPPSDSFTDHGNVSRGKTADQKETDEKDPKHREPMTGTQVVEILSNNRHLGKFQFFHLQAVNKGTYRPYDLHVVPWNRVELESREAVMWKALQNIPFFRDYLLRKAFIRWYRNVCKITLQRRCKVLQGLLLMAVPQFRDALFNFSSLIEEFKGVHWLPQDECKTYTLLDFQNTLMNMNQESRGLLERILQYRAFILNTVRKDSYGAHQELQLRVDRCQLYQQSQSMHLQVACLKNLRKELHQAENVLQRLGNMATLIDQMIVQSLVTIIQREVSCFLNNVIKRDHPEKGCLFQAELIFGADGQLTLFPPIHLLQEVLQEALLSVADSALQVLDACSDTRETESASTSITCAAPEHSLVCSTGTAAISALGEKDSERTGVSSFSSQKEEPQCAQSTPGQLLPKQTPLRVQGQRLREQYYPLSRTKLEWQLSLNTVAKVAQREQARITQEAQCEIQQLCEGHSWLVDIYLFISQWGPSSLELIRGKPAVHYEEYIQKVRCWIDKVRSVSPSLTTTNKLLLIHFSHIQEKIAPLLNSIEEDLHALLVLELKLHSENLILKLKLAVEGLRVEPTNLNDFSQYASMVKCCPKMSDEIQQQLGYLHSLQETVCTNYGRLSQDELLLEEQMLELWNTFVPLAQWAAEKVGQLLPTMAKTLDNTFSSLAHDLEEMLTKATSGLYVDPSQDAALVSKKLKDLSRQVNAACAGLEDLSRTSKSIRGNDLDLSFVKAAEQMMEARKGVWELMAVSSAQIHEWKLLLFSKFVVSRAQEKVSDWLQQAVTLSRTLPTQDAVLQETLRILEQVNQQLPVLAKLSSPSLQHKHWRNIFKGVGQSWFPEWNFTVADLMSRELREHQDKINTICWEANAELEMEQEFRKLQAHWEVAVFELGKFIVTVWEEDKLQLGATWKNKPNNVPVSNYETPKEHSFDSGTFTIMGLETLVSQTEDSVMTLSNMMLSPHVADFRQEVEHWVLLLQELEELLGFIERYQQKWVFLSKTFYETAVGTEKVDLLEMFHPVDKTFREMIQTTLTDPHVLNIVRLKKTAESTFCFYGHNLHVLLRDGLNTMECISNQLLDLLDSARSEFPRLCFLSDVEVIKLLSLPPTPSALLPLVRRCFPGVRWLETAKSDVPPDVMDLRSGLFVPDTHLCVRGVYGSLREHVPFHCSLEPNLNPVGWLCLLEQHLQQAMALLMKQCAVARQQSEELEQDLDQKKEVGPSQSTDSFSYKSPLSSLRKEEAEKAKRVNEWPLMWSKLSDYPLQCLLVVEEALWCSEVRMGFYASTPVKWPLIKAKNASKLQSLGQAIRDGFTGDIDKSMTTHRMVTVLRSLLLLTMNQSQQLSRLMELKCDLESSFEWQSLMKYHLVIDKQTTESITQKDRYDSKEQLCYVEILGMQLPYCYEYLGPEHLMIVNTPSTERARLGILLALTSYRCGFVSGLCMSGKRKTVVQLGRALGLQVISMRCCVNTCPSVVQKLLSGALQTGAWLVLDSVDLMTQGVLSQLGQHLSDIQKSLSFLQSEVQQKNFEPYTEASSGFSYPNDNGTVSAKVSHGSFQKECETSNEVNCQISFAGKSIFAKLSYGCVIIASRGYRAEVPENLRVVTRPISLAHPDYSIITEVMLASLGFTEAVSLSRRLISIFRLAKDSLCLPDSVSGEQLSWMVLLRNTIAASGSNLRRTSRLVALKKKVLEKPGDVVVQQPETEGDEGPQSFHYKQDIQSAALMQAVAEEQAVVYSVLSILQSANFQQKKAFQFRSIFEEIFPMAHSCSVRQKYVEEEREQSLLMLAITEELQRAGLHADTRALCNALKLYQALRLSQGVLLVGPAGSGKTTCYRALAGALRKLAARTEGAEFDEDLTSEGDVTNNDYRLFNSNWSSVETVVIFPNALSHEELFGGSYDQQGSWRDGAFTKVLRDLQRHDFSATSSSKSKKKCQTKAEKWVVMDGEPLGQPGWLDPFITLCNPEDPFLYLSMGERFKPSLEELKLLAEVSDLADAAPSAVTRCNMVYLSGTDMWKAVWTVEMEALYREPTLDQGTMKMWNRLAEDLFSSTLAFIRQQALSPVMHGDGDGSSKLNKSVTCGLQEVNSFIRILHALLKQFGKGWGLEATPRTNDTKEITPVGAHLTRIDALIPSSQQEIHVRNLFLVAFIWGFGGHLHPRHWPHFDLLARKLLLESRYRVEVPPDGTVFEHFFNLSEAMTVDTTNPLKWFRTKSRPMAYTTVAQYEKHAYMLDLMLEAHQPALLVGEAGSGKTTLCQSLLCRDRPHIRLPATSRLRYTDLRSVLENIGCQKSQLGTTTKQPGLLLFLDDLHEAPCDAFGKTSMALETLRQCISLGGILTSDRYHFKLFGSGLISYFATCRTFGAGEQSGCNQFSFRLFRLFSVLALPSLSVDVLFSIHSPQLQNWLKEFPCMSGYADMAYCIITATLDLYHDVRERFQPDVHRPHFLFSMRDLGKVFQGMCLWAPGNSNRKPPLNNISHRAGHSSSALSCFSAARLGPAANVLNIARLWMHECLRTFGDRLCSEDEGQAMVSLMAKVSERNYSSMLTAKPQTARAEKSCLSMHSETLKEQEGCSDRVSSSEGCSDGVSSSEGCSDGVSSSEGCSDGVSSSEGCSDGVSSSEGCSDGVSSSEGCSDRVSSSEGCSDGVSSSEGCSDGVNSSEGCSDRVSSSEGCSDGVSSSEGCSDGVSSSEGCSDGVSSSEGCSDRVSSSEGCSDRVSISEGCSDGVSSSEGCSDGVSSSEGCSDRVSSSEGCSDREQQKRKKPQSKEKPHLQTNPPTSSSHQALDPSPPKGPKPVSQTEWKRSHKLCDKTPQAEGSDTAEPSPENSLMPIQLLQNMQATIHSAVFSTEPLYSTSQQHHFKRNSVYLERDPEILVQQLASSVGCSEEEKEEAFDHNHGSTCSYIVHRQSVCQLAHILRALLIPGGHGALFGAERGTGRKTTVRLAAYLTGYQLIEVHPGNESQLGEMLREAGGETGVHGGNVILLVHEEASAAARDALLVLMADGTLLGLYSEEEMQNLLLTVNAPVKNPRCHLRDDQGLEKYFRQIQRNVHVFLLMTFSPCRDTGLAALGVAQMTKALSLCCCVDMYQPWSTQSLVEAASCLLRGNRLIPDTDSEVGGDGLVCSISRAMAGIHQSACQYASILLPDMQPFSPQDFVEMSNHFLQLCSHLSEQHFGQANRLSTILARVKEMSNTPEQHSQEVARLKEKCAERQQCLYHLQRDTDAERTLCKRARKQCLLEENRLAHLEQQHNQAQQQADNTFKEVSPLYQTALNALQSLSPADLHEVQCYRFPPEGVVLIMDAICLLFRCPRNWESSKKLLGQSNFFQELEFYDRSTLNDDLFHELGQIVQQPAFLPESVRGVSRACESLCRWVRAVYQYACVQRLMAPQQAWKNQLDMRMAESRAQLRMARLQEAEALERLEDMERQQQYLRQDLDELAAQVQKAETLEREAATVVQQLQGHFSHWTAEAQETEMNNQTISGDALLLAATMTYLGPFVPDVRTELVGKWRELCLTGHINILPEDPRTSVDHKPAAPGPSLHVPIPTRAELDLVLTRAAGVKQCLGLRGHPSLVLQVVLWGHRGPWATRWPLLVNVQQHEDMMWTGKPQKEDWLAQTEGGYELVVSADDPVVSEKVRQGAEKGWQVLVTHLERAVPSPEFLEMLVRPSGSRFPGDKRPSQTAHPEFNLFLSTRLPVRHALNEIHPSVLSEVRVVDLALSSTEVQELMMTELVQFICPELWDHHRLLKSDKQALLDKLHQEEVSLMEYILQTSTPLPQDTEFPPQVSACWTASQNLQVEVTRLSLELQRHKQLLAELHRVAGLASSLYQSLQDVALLSTFYIFPLRNFLLTVRGALVSKGRPDVTSSGEVVTSAVMNEVAHRMVTQLLAQYRPCLFQRHAALLRLLVSVALAQHVDGGSEVERMAFLRGLEDVGVPVDAFTLASPLPSTTPPQGAALPSWLRPDSHTELLRLQSIPAFTGLLSSLAASPSQWQEYLSFPSSTVVGPVPCRSHAHLSTMQRALLWKTVLPHWLAAVADDLAACHFGQLTCSSVPGAPHTGSPDALSRFLNKHEGPIIVILPIPGRDGWASIQPLHWIKKVAQYQAVKTVVKVISFGAKCQKEAIILALQMAAHHGHWLVLNNCHLLDQWDQEVVCQISQVISCAAKEHQSDVEADEDLLFVGPCAAPQVHPSFRLWFITKEGTPLSIPASVRMCALRLACDSPWDVKEELCSSVGQVVSRLASTAGVRGTTFEPQLRCAILHSVLLQRQAYKHLGQGSIYHWTQEDLLALLDAQVQITKVCSDPTGALEYIAAKVVYGGHVSDGADLAAVECVSGACLREAPSVWGTGPHTLSDIIHIPGCFESSGLLQNLEHRVQALANASDPLLLGFSAGLAGKLVKAHSHTLNTLLQECQNPFVRIRSINKLTHPVVLPDFTQARDRLQVLKDGLGHKEDIRVVSVGAPSIGPLRNFLQAEWDCLLDVVGALHSELNQPMPNSKFTVSSLLSLSTLFHLEKRAELLKAYLTDDSASGSSNAYHLSAFSNARGFLAAIIREAARAKQLDISNVSLDFQVLSAATTPSSCPLSGVYLCGLELRGAVWVTRFRALHDTLSPQPCLLPLLWVRAQVRKADTARAPDGSPGNSSALPVYNCPLYLDGHHENGTDGELAENNIIVHIPLETKLDPLLCTLRRVRLVSTL</sequence>
<dbReference type="EMBL" id="JAGEUA010000006">
    <property type="protein sequence ID" value="KAL0973177.1"/>
    <property type="molecule type" value="Genomic_DNA"/>
</dbReference>
<keyword evidence="5" id="KW-0547">Nucleotide-binding</keyword>
<dbReference type="Gene3D" id="3.20.180.20">
    <property type="entry name" value="Dynein heavy chain, N-terminal domain 2"/>
    <property type="match status" value="1"/>
</dbReference>
<evidence type="ECO:0000256" key="12">
    <source>
        <dbReference type="SAM" id="MobiDB-lite"/>
    </source>
</evidence>
<reference evidence="14 15" key="1">
    <citation type="submission" date="2024-06" db="EMBL/GenBank/DDBJ databases">
        <authorList>
            <person name="Pan Q."/>
            <person name="Wen M."/>
            <person name="Jouanno E."/>
            <person name="Zahm M."/>
            <person name="Klopp C."/>
            <person name="Cabau C."/>
            <person name="Louis A."/>
            <person name="Berthelot C."/>
            <person name="Parey E."/>
            <person name="Roest Crollius H."/>
            <person name="Montfort J."/>
            <person name="Robinson-Rechavi M."/>
            <person name="Bouchez O."/>
            <person name="Lampietro C."/>
            <person name="Lopez Roques C."/>
            <person name="Donnadieu C."/>
            <person name="Postlethwait J."/>
            <person name="Bobe J."/>
            <person name="Verreycken H."/>
            <person name="Guiguen Y."/>
        </authorList>
    </citation>
    <scope>NUCLEOTIDE SEQUENCE [LARGE SCALE GENOMIC DNA]</scope>
    <source>
        <strain evidence="14">Up_M1</strain>
        <tissue evidence="14">Testis</tissue>
    </source>
</reference>
<gene>
    <name evidence="14" type="ORF">UPYG_G00199950</name>
</gene>
<keyword evidence="15" id="KW-1185">Reference proteome</keyword>
<dbReference type="Gene3D" id="1.10.8.710">
    <property type="match status" value="1"/>
</dbReference>
<feature type="coiled-coil region" evidence="11">
    <location>
        <begin position="3445"/>
        <end position="3496"/>
    </location>
</feature>
<dbReference type="Pfam" id="PF08393">
    <property type="entry name" value="DHC_N2"/>
    <property type="match status" value="1"/>
</dbReference>
<dbReference type="Gene3D" id="1.20.58.1120">
    <property type="match status" value="1"/>
</dbReference>
<organism evidence="14 15">
    <name type="scientific">Umbra pygmaea</name>
    <name type="common">Eastern mudminnow</name>
    <dbReference type="NCBI Taxonomy" id="75934"/>
    <lineage>
        <taxon>Eukaryota</taxon>
        <taxon>Metazoa</taxon>
        <taxon>Chordata</taxon>
        <taxon>Craniata</taxon>
        <taxon>Vertebrata</taxon>
        <taxon>Euteleostomi</taxon>
        <taxon>Actinopterygii</taxon>
        <taxon>Neopterygii</taxon>
        <taxon>Teleostei</taxon>
        <taxon>Protacanthopterygii</taxon>
        <taxon>Esociformes</taxon>
        <taxon>Umbridae</taxon>
        <taxon>Umbra</taxon>
    </lineage>
</organism>
<dbReference type="InterPro" id="IPR003593">
    <property type="entry name" value="AAA+_ATPase"/>
</dbReference>
<feature type="compositionally biased region" description="Polar residues" evidence="12">
    <location>
        <begin position="2809"/>
        <end position="2820"/>
    </location>
</feature>
<name>A0ABD0X445_UMBPY</name>
<feature type="compositionally biased region" description="Low complexity" evidence="12">
    <location>
        <begin position="2658"/>
        <end position="2693"/>
    </location>
</feature>
<dbReference type="InterPro" id="IPR027417">
    <property type="entry name" value="P-loop_NTPase"/>
</dbReference>
<dbReference type="InterPro" id="IPR013602">
    <property type="entry name" value="Dynein_heavy_linker"/>
</dbReference>
<feature type="region of interest" description="Disordered" evidence="12">
    <location>
        <begin position="424"/>
        <end position="444"/>
    </location>
</feature>
<dbReference type="FunFam" id="1.20.140.100:FF:000008">
    <property type="entry name" value="Dynein heavy chain domain 1"/>
    <property type="match status" value="1"/>
</dbReference>
<dbReference type="SUPFAM" id="SSF52540">
    <property type="entry name" value="P-loop containing nucleoside triphosphate hydrolases"/>
    <property type="match status" value="2"/>
</dbReference>
<keyword evidence="3" id="KW-0963">Cytoplasm</keyword>
<evidence type="ECO:0000256" key="9">
    <source>
        <dbReference type="ARBA" id="ARBA00023175"/>
    </source>
</evidence>
<dbReference type="Pfam" id="PF03028">
    <property type="entry name" value="Dynein_heavy"/>
    <property type="match status" value="1"/>
</dbReference>
<feature type="compositionally biased region" description="Basic and acidic residues" evidence="12">
    <location>
        <begin position="2837"/>
        <end position="2846"/>
    </location>
</feature>
<feature type="domain" description="AAA+ ATPase" evidence="13">
    <location>
        <begin position="2275"/>
        <end position="2403"/>
    </location>
</feature>
<evidence type="ECO:0000256" key="10">
    <source>
        <dbReference type="ARBA" id="ARBA00023212"/>
    </source>
</evidence>
<dbReference type="Pfam" id="PF18199">
    <property type="entry name" value="Dynein_C"/>
    <property type="match status" value="1"/>
</dbReference>
<dbReference type="SMART" id="SM00382">
    <property type="entry name" value="AAA"/>
    <property type="match status" value="2"/>
</dbReference>
<dbReference type="Gene3D" id="1.20.140.100">
    <property type="entry name" value="Dynein heavy chain, N-terminal domain 2"/>
    <property type="match status" value="1"/>
</dbReference>
<dbReference type="InterPro" id="IPR042228">
    <property type="entry name" value="Dynein_linker_3"/>
</dbReference>
<dbReference type="Gene3D" id="1.20.920.20">
    <property type="match status" value="1"/>
</dbReference>
<dbReference type="InterPro" id="IPR024317">
    <property type="entry name" value="Dynein_heavy_chain_D4_dom"/>
</dbReference>
<dbReference type="InterPro" id="IPR041466">
    <property type="entry name" value="Dynein_AAA5_ext"/>
</dbReference>
<feature type="compositionally biased region" description="Low complexity" evidence="12">
    <location>
        <begin position="2704"/>
        <end position="2739"/>
    </location>
</feature>
<feature type="domain" description="AAA+ ATPase" evidence="13">
    <location>
        <begin position="1855"/>
        <end position="2025"/>
    </location>
</feature>
<evidence type="ECO:0000256" key="4">
    <source>
        <dbReference type="ARBA" id="ARBA00022701"/>
    </source>
</evidence>
<comment type="caution">
    <text evidence="14">The sequence shown here is derived from an EMBL/GenBank/DDBJ whole genome shotgun (WGS) entry which is preliminary data.</text>
</comment>
<accession>A0ABD0X445</accession>
<evidence type="ECO:0000256" key="7">
    <source>
        <dbReference type="ARBA" id="ARBA00023017"/>
    </source>
</evidence>
<keyword evidence="9" id="KW-0505">Motor protein</keyword>
<dbReference type="InterPro" id="IPR043157">
    <property type="entry name" value="Dynein_AAA1S"/>
</dbReference>
<protein>
    <recommendedName>
        <fullName evidence="13">AAA+ ATPase domain-containing protein</fullName>
    </recommendedName>
</protein>
<dbReference type="InterPro" id="IPR026983">
    <property type="entry name" value="DHC"/>
</dbReference>
<dbReference type="Pfam" id="PF18198">
    <property type="entry name" value="AAA_lid_11"/>
    <property type="match status" value="1"/>
</dbReference>
<evidence type="ECO:0000256" key="3">
    <source>
        <dbReference type="ARBA" id="ARBA00022490"/>
    </source>
</evidence>
<evidence type="ECO:0000256" key="11">
    <source>
        <dbReference type="SAM" id="Coils"/>
    </source>
</evidence>
<dbReference type="InterPro" id="IPR043160">
    <property type="entry name" value="Dynein_C_barrel"/>
</dbReference>
<dbReference type="Pfam" id="PF12774">
    <property type="entry name" value="AAA_6"/>
    <property type="match status" value="2"/>
</dbReference>
<dbReference type="PANTHER" id="PTHR45703:SF36">
    <property type="entry name" value="DYNEIN HEAVY CHAIN, CYTOPLASMIC"/>
    <property type="match status" value="1"/>
</dbReference>
<evidence type="ECO:0000256" key="2">
    <source>
        <dbReference type="ARBA" id="ARBA00008887"/>
    </source>
</evidence>
<evidence type="ECO:0000256" key="5">
    <source>
        <dbReference type="ARBA" id="ARBA00022741"/>
    </source>
</evidence>
<keyword evidence="4" id="KW-0493">Microtubule</keyword>
<comment type="subcellular location">
    <subcellularLocation>
        <location evidence="1">Cytoplasm</location>
        <location evidence="1">Cytoskeleton</location>
    </subcellularLocation>
</comment>
<evidence type="ECO:0000256" key="6">
    <source>
        <dbReference type="ARBA" id="ARBA00022840"/>
    </source>
</evidence>
<dbReference type="InterPro" id="IPR024743">
    <property type="entry name" value="Dynein_HC_stalk"/>
</dbReference>
<dbReference type="Proteomes" id="UP001557470">
    <property type="component" value="Unassembled WGS sequence"/>
</dbReference>
<dbReference type="Pfam" id="PF12780">
    <property type="entry name" value="AAA_8"/>
    <property type="match status" value="1"/>
</dbReference>
<keyword evidence="8 11" id="KW-0175">Coiled coil</keyword>
<dbReference type="GO" id="GO:0030286">
    <property type="term" value="C:dynein complex"/>
    <property type="evidence" value="ECO:0007669"/>
    <property type="project" value="UniProtKB-KW"/>
</dbReference>
<dbReference type="GO" id="GO:0005524">
    <property type="term" value="F:ATP binding"/>
    <property type="evidence" value="ECO:0007669"/>
    <property type="project" value="UniProtKB-KW"/>
</dbReference>
<dbReference type="InterPro" id="IPR041658">
    <property type="entry name" value="AAA_lid_11"/>
</dbReference>
<feature type="region of interest" description="Disordered" evidence="12">
    <location>
        <begin position="1249"/>
        <end position="1271"/>
    </location>
</feature>
<dbReference type="Gene3D" id="1.10.8.720">
    <property type="entry name" value="Region D6 of dynein motor"/>
    <property type="match status" value="1"/>
</dbReference>
<dbReference type="Pfam" id="PF17852">
    <property type="entry name" value="Dynein_AAA_lid"/>
    <property type="match status" value="1"/>
</dbReference>
<dbReference type="InterPro" id="IPR035699">
    <property type="entry name" value="AAA_6"/>
</dbReference>
<dbReference type="GO" id="GO:0005874">
    <property type="term" value="C:microtubule"/>
    <property type="evidence" value="ECO:0007669"/>
    <property type="project" value="UniProtKB-KW"/>
</dbReference>
<feature type="region of interest" description="Disordered" evidence="12">
    <location>
        <begin position="33"/>
        <end position="83"/>
    </location>
</feature>
<dbReference type="InterPro" id="IPR042219">
    <property type="entry name" value="AAA_lid_11_sf"/>
</dbReference>
<feature type="coiled-coil region" evidence="11">
    <location>
        <begin position="3267"/>
        <end position="3301"/>
    </location>
</feature>
<feature type="compositionally biased region" description="Basic and acidic residues" evidence="12">
    <location>
        <begin position="64"/>
        <end position="81"/>
    </location>
</feature>
<feature type="region of interest" description="Disordered" evidence="12">
    <location>
        <begin position="2658"/>
        <end position="2863"/>
    </location>
</feature>
<evidence type="ECO:0000259" key="13">
    <source>
        <dbReference type="SMART" id="SM00382"/>
    </source>
</evidence>
<dbReference type="Pfam" id="PF12775">
    <property type="entry name" value="AAA_7"/>
    <property type="match status" value="1"/>
</dbReference>
<evidence type="ECO:0000313" key="15">
    <source>
        <dbReference type="Proteomes" id="UP001557470"/>
    </source>
</evidence>
<dbReference type="Gene3D" id="3.10.490.20">
    <property type="match status" value="1"/>
</dbReference>
<dbReference type="Pfam" id="PF12777">
    <property type="entry name" value="MT"/>
    <property type="match status" value="1"/>
</dbReference>
<keyword evidence="6" id="KW-0067">ATP-binding</keyword>
<dbReference type="InterPro" id="IPR004273">
    <property type="entry name" value="Dynein_heavy_D6_P-loop"/>
</dbReference>
<dbReference type="Gene3D" id="3.40.50.300">
    <property type="entry name" value="P-loop containing nucleotide triphosphate hydrolases"/>
    <property type="match status" value="6"/>
</dbReference>
<dbReference type="InterPro" id="IPR041228">
    <property type="entry name" value="Dynein_C"/>
</dbReference>
<dbReference type="Gene3D" id="1.10.287.2620">
    <property type="match status" value="1"/>
</dbReference>
<proteinExistence type="inferred from homology"/>
<evidence type="ECO:0000313" key="14">
    <source>
        <dbReference type="EMBL" id="KAL0973177.1"/>
    </source>
</evidence>
<keyword evidence="10" id="KW-0206">Cytoskeleton</keyword>
<feature type="compositionally biased region" description="Polar residues" evidence="12">
    <location>
        <begin position="1259"/>
        <end position="1271"/>
    </location>
</feature>
<keyword evidence="7" id="KW-0243">Dynein</keyword>